<dbReference type="Gene3D" id="3.40.50.1820">
    <property type="entry name" value="alpha/beta hydrolase"/>
    <property type="match status" value="1"/>
</dbReference>
<dbReference type="InterPro" id="IPR050471">
    <property type="entry name" value="AB_hydrolase"/>
</dbReference>
<dbReference type="InterPro" id="IPR029058">
    <property type="entry name" value="AB_hydrolase_fold"/>
</dbReference>
<organism evidence="2 3">
    <name type="scientific">Flagellimonas yonaguniensis</name>
    <dbReference type="NCBI Taxonomy" id="3031325"/>
    <lineage>
        <taxon>Bacteria</taxon>
        <taxon>Pseudomonadati</taxon>
        <taxon>Bacteroidota</taxon>
        <taxon>Flavobacteriia</taxon>
        <taxon>Flavobacteriales</taxon>
        <taxon>Flavobacteriaceae</taxon>
        <taxon>Flagellimonas</taxon>
    </lineage>
</organism>
<dbReference type="PANTHER" id="PTHR43433">
    <property type="entry name" value="HYDROLASE, ALPHA/BETA FOLD FAMILY PROTEIN"/>
    <property type="match status" value="1"/>
</dbReference>
<reference evidence="2 3" key="1">
    <citation type="submission" date="2023-03" db="EMBL/GenBank/DDBJ databases">
        <title>Muricauda XX sp. nov. and Muricauda XXX sp. nov., two novel species isolated from Okinawa Trough.</title>
        <authorList>
            <person name="Cao W."/>
            <person name="Deng X."/>
        </authorList>
    </citation>
    <scope>NUCLEOTIDE SEQUENCE [LARGE SCALE GENOMIC DNA]</scope>
    <source>
        <strain evidence="2 3">334s03</strain>
    </source>
</reference>
<sequence>MEIAKINNTKVHFHYEDNGHKEVLIFSNSLGCNLSMWSEQIAYLKNHVNLLTYDTRGHGKSEVTPGEYTTELLGKDVLALADRLHIEKFSFCGLSMGGLIGQWLGIHAGNRLNRLILANTAAKIGTETGWNDRIAFVKKNGMDSLAEDSKERWFTNEFRSSHPDIVQDLANQIIHIDVNGYMGNCAAVRDADFREDLNQIVSKTLIISGNKDEVTTVEHGKFLEKGIPNATHVQVRAAHLSNVEKAQEFSEQVLQFIQK</sequence>
<name>A0ABT5Y2N2_9FLAO</name>
<dbReference type="PANTHER" id="PTHR43433:SF5">
    <property type="entry name" value="AB HYDROLASE-1 DOMAIN-CONTAINING PROTEIN"/>
    <property type="match status" value="1"/>
</dbReference>
<dbReference type="InterPro" id="IPR026968">
    <property type="entry name" value="PcaD/CatD"/>
</dbReference>
<proteinExistence type="predicted"/>
<dbReference type="EC" id="3.1.1.24" evidence="2"/>
<evidence type="ECO:0000313" key="2">
    <source>
        <dbReference type="EMBL" id="MDF0717709.1"/>
    </source>
</evidence>
<dbReference type="Pfam" id="PF00561">
    <property type="entry name" value="Abhydrolase_1"/>
    <property type="match status" value="1"/>
</dbReference>
<dbReference type="PRINTS" id="PR00111">
    <property type="entry name" value="ABHYDROLASE"/>
</dbReference>
<dbReference type="GO" id="GO:0047570">
    <property type="term" value="F:3-oxoadipate enol-lactonase activity"/>
    <property type="evidence" value="ECO:0007669"/>
    <property type="project" value="UniProtKB-EC"/>
</dbReference>
<accession>A0ABT5Y2N2</accession>
<dbReference type="EMBL" id="JARFVB010000014">
    <property type="protein sequence ID" value="MDF0717709.1"/>
    <property type="molecule type" value="Genomic_DNA"/>
</dbReference>
<evidence type="ECO:0000259" key="1">
    <source>
        <dbReference type="Pfam" id="PF00561"/>
    </source>
</evidence>
<dbReference type="NCBIfam" id="TIGR02427">
    <property type="entry name" value="protocat_pcaD"/>
    <property type="match status" value="1"/>
</dbReference>
<evidence type="ECO:0000313" key="3">
    <source>
        <dbReference type="Proteomes" id="UP001221366"/>
    </source>
</evidence>
<dbReference type="Proteomes" id="UP001221366">
    <property type="component" value="Unassembled WGS sequence"/>
</dbReference>
<comment type="caution">
    <text evidence="2">The sequence shown here is derived from an EMBL/GenBank/DDBJ whole genome shotgun (WGS) entry which is preliminary data.</text>
</comment>
<keyword evidence="3" id="KW-1185">Reference proteome</keyword>
<keyword evidence="2" id="KW-0378">Hydrolase</keyword>
<feature type="domain" description="AB hydrolase-1" evidence="1">
    <location>
        <begin position="23"/>
        <end position="245"/>
    </location>
</feature>
<protein>
    <submittedName>
        <fullName evidence="2">3-oxoadipate enol-lactonase</fullName>
        <ecNumber evidence="2">3.1.1.24</ecNumber>
    </submittedName>
</protein>
<dbReference type="InterPro" id="IPR000073">
    <property type="entry name" value="AB_hydrolase_1"/>
</dbReference>
<dbReference type="SUPFAM" id="SSF53474">
    <property type="entry name" value="alpha/beta-Hydrolases"/>
    <property type="match status" value="1"/>
</dbReference>
<dbReference type="RefSeq" id="WP_275616858.1">
    <property type="nucleotide sequence ID" value="NZ_JARFVB010000014.1"/>
</dbReference>
<gene>
    <name evidence="2" type="primary">pcaD</name>
    <name evidence="2" type="ORF">PY092_16215</name>
</gene>